<dbReference type="EMBL" id="MBFR01000119">
    <property type="protein sequence ID" value="PVU93693.1"/>
    <property type="molecule type" value="Genomic_DNA"/>
</dbReference>
<comment type="caution">
    <text evidence="1">The sequence shown here is derived from an EMBL/GenBank/DDBJ whole genome shotgun (WGS) entry which is preliminary data.</text>
</comment>
<keyword evidence="2" id="KW-1185">Reference proteome</keyword>
<sequence length="63" mass="7070">MCTDSYPSVIHYSLQKNSSLLDFNQILDLQNIVSKHKAGKKKKHKAGSGINYNTLQDSGYNVK</sequence>
<organism evidence="1 2">
    <name type="scientific">Smittium simulii</name>
    <dbReference type="NCBI Taxonomy" id="133385"/>
    <lineage>
        <taxon>Eukaryota</taxon>
        <taxon>Fungi</taxon>
        <taxon>Fungi incertae sedis</taxon>
        <taxon>Zoopagomycota</taxon>
        <taxon>Kickxellomycotina</taxon>
        <taxon>Harpellomycetes</taxon>
        <taxon>Harpellales</taxon>
        <taxon>Legeriomycetaceae</taxon>
        <taxon>Smittium</taxon>
    </lineage>
</organism>
<dbReference type="AlphaFoldDB" id="A0A2T9YMW6"/>
<evidence type="ECO:0000313" key="2">
    <source>
        <dbReference type="Proteomes" id="UP000245383"/>
    </source>
</evidence>
<proteinExistence type="predicted"/>
<protein>
    <submittedName>
        <fullName evidence="1">Uncharacterized protein</fullName>
    </submittedName>
</protein>
<accession>A0A2T9YMW6</accession>
<name>A0A2T9YMW6_9FUNG</name>
<reference evidence="1 2" key="1">
    <citation type="journal article" date="2018" name="MBio">
        <title>Comparative Genomics Reveals the Core Gene Toolbox for the Fungus-Insect Symbiosis.</title>
        <authorList>
            <person name="Wang Y."/>
            <person name="Stata M."/>
            <person name="Wang W."/>
            <person name="Stajich J.E."/>
            <person name="White M.M."/>
            <person name="Moncalvo J.M."/>
        </authorList>
    </citation>
    <scope>NUCLEOTIDE SEQUENCE [LARGE SCALE GENOMIC DNA]</scope>
    <source>
        <strain evidence="1 2">SWE-8-4</strain>
    </source>
</reference>
<evidence type="ECO:0000313" key="1">
    <source>
        <dbReference type="EMBL" id="PVU93693.1"/>
    </source>
</evidence>
<dbReference type="Proteomes" id="UP000245383">
    <property type="component" value="Unassembled WGS sequence"/>
</dbReference>
<gene>
    <name evidence="1" type="ORF">BB561_003086</name>
</gene>